<sequence length="301" mass="34666">MAIPLFKRVPLDELTLRTITDRSAELFEVGLEDWSQFHRAVEKLKFIDQEIADTADLGSTNWLFRGQANSGWKITSALERFAPRIATLEEYYAHAYSPRYVIESSTGEKWDIRPPHEFDKDLQQAAAVPFVFNARPDEYSYLVYLRHHGFPSPLIDWTRSPYIAAFFAYSDAFQHKHERVAVFAYLEATGRGKATSPGNPTIYSLGPYTRTAPRHYIQQAEYTICLRRQGSDGRHEISEHTDAFAHRDSTQDVLVKFTLPRSEWRKALGYLDLHNMNAHTLYGSVDRLMEAVAVREMLLTD</sequence>
<evidence type="ECO:0000313" key="3">
    <source>
        <dbReference type="Proteomes" id="UP000706525"/>
    </source>
</evidence>
<dbReference type="InterPro" id="IPR014966">
    <property type="entry name" value="FRG-dom"/>
</dbReference>
<reference evidence="2 3" key="1">
    <citation type="submission" date="2021-08" db="EMBL/GenBank/DDBJ databases">
        <authorList>
            <person name="Peeters C."/>
        </authorList>
    </citation>
    <scope>NUCLEOTIDE SEQUENCE [LARGE SCALE GENOMIC DNA]</scope>
    <source>
        <strain evidence="2 3">LMG 32289</strain>
    </source>
</reference>
<protein>
    <recommendedName>
        <fullName evidence="1">FRG domain-containing protein</fullName>
    </recommendedName>
</protein>
<proteinExistence type="predicted"/>
<dbReference type="Pfam" id="PF08867">
    <property type="entry name" value="FRG"/>
    <property type="match status" value="1"/>
</dbReference>
<accession>A0ABM8XZW1</accession>
<comment type="caution">
    <text evidence="2">The sequence shown here is derived from an EMBL/GenBank/DDBJ whole genome shotgun (WGS) entry which is preliminary data.</text>
</comment>
<dbReference type="SMART" id="SM00901">
    <property type="entry name" value="FRG"/>
    <property type="match status" value="1"/>
</dbReference>
<feature type="domain" description="FRG" evidence="1">
    <location>
        <begin position="58"/>
        <end position="181"/>
    </location>
</feature>
<evidence type="ECO:0000313" key="2">
    <source>
        <dbReference type="EMBL" id="CAG9185981.1"/>
    </source>
</evidence>
<dbReference type="Proteomes" id="UP000706525">
    <property type="component" value="Unassembled WGS sequence"/>
</dbReference>
<evidence type="ECO:0000259" key="1">
    <source>
        <dbReference type="SMART" id="SM00901"/>
    </source>
</evidence>
<keyword evidence="3" id="KW-1185">Reference proteome</keyword>
<dbReference type="EMBL" id="CAJZAG010000016">
    <property type="protein sequence ID" value="CAG9185981.1"/>
    <property type="molecule type" value="Genomic_DNA"/>
</dbReference>
<gene>
    <name evidence="2" type="ORF">LMG32289_06192</name>
</gene>
<name>A0ABM8XZW1_9BURK</name>
<organism evidence="2 3">
    <name type="scientific">Cupriavidus pampae</name>
    <dbReference type="NCBI Taxonomy" id="659251"/>
    <lineage>
        <taxon>Bacteria</taxon>
        <taxon>Pseudomonadati</taxon>
        <taxon>Pseudomonadota</taxon>
        <taxon>Betaproteobacteria</taxon>
        <taxon>Burkholderiales</taxon>
        <taxon>Burkholderiaceae</taxon>
        <taxon>Cupriavidus</taxon>
    </lineage>
</organism>
<dbReference type="RefSeq" id="WP_223995273.1">
    <property type="nucleotide sequence ID" value="NZ_CAJZAG010000016.1"/>
</dbReference>